<keyword evidence="7" id="KW-0449">Lipoprotein</keyword>
<evidence type="ECO:0000259" key="8">
    <source>
        <dbReference type="Pfam" id="PF05504"/>
    </source>
</evidence>
<evidence type="ECO:0000256" key="1">
    <source>
        <dbReference type="ARBA" id="ARBA00004635"/>
    </source>
</evidence>
<feature type="domain" description="Spore germination protein N-terminal" evidence="9">
    <location>
        <begin position="25"/>
        <end position="197"/>
    </location>
</feature>
<keyword evidence="3" id="KW-0309">Germination</keyword>
<comment type="subcellular location">
    <subcellularLocation>
        <location evidence="1">Membrane</location>
        <topology evidence="1">Lipid-anchor</topology>
    </subcellularLocation>
</comment>
<dbReference type="KEGG" id="pdh:B9T62_24540"/>
<keyword evidence="5" id="KW-0472">Membrane</keyword>
<protein>
    <submittedName>
        <fullName evidence="10">Uncharacterized protein</fullName>
    </submittedName>
</protein>
<evidence type="ECO:0000259" key="9">
    <source>
        <dbReference type="Pfam" id="PF25198"/>
    </source>
</evidence>
<dbReference type="InterPro" id="IPR057336">
    <property type="entry name" value="GerAC_N"/>
</dbReference>
<keyword evidence="11" id="KW-1185">Reference proteome</keyword>
<dbReference type="PROSITE" id="PS51257">
    <property type="entry name" value="PROKAR_LIPOPROTEIN"/>
    <property type="match status" value="1"/>
</dbReference>
<evidence type="ECO:0000313" key="11">
    <source>
        <dbReference type="Proteomes" id="UP000249890"/>
    </source>
</evidence>
<evidence type="ECO:0000256" key="7">
    <source>
        <dbReference type="ARBA" id="ARBA00023288"/>
    </source>
</evidence>
<evidence type="ECO:0000256" key="5">
    <source>
        <dbReference type="ARBA" id="ARBA00023136"/>
    </source>
</evidence>
<dbReference type="InterPro" id="IPR008844">
    <property type="entry name" value="Spore_GerAC-like"/>
</dbReference>
<keyword evidence="6" id="KW-0564">Palmitate</keyword>
<evidence type="ECO:0000313" key="10">
    <source>
        <dbReference type="EMBL" id="ASA23679.1"/>
    </source>
</evidence>
<evidence type="ECO:0000256" key="2">
    <source>
        <dbReference type="ARBA" id="ARBA00007886"/>
    </source>
</evidence>
<name>A0A2Z2KMC6_9BACL</name>
<dbReference type="Pfam" id="PF25198">
    <property type="entry name" value="Spore_GerAC_N"/>
    <property type="match status" value="1"/>
</dbReference>
<dbReference type="AlphaFoldDB" id="A0A2Z2KMC6"/>
<dbReference type="InterPro" id="IPR038501">
    <property type="entry name" value="Spore_GerAC_C_sf"/>
</dbReference>
<gene>
    <name evidence="10" type="ORF">B9T62_24540</name>
</gene>
<dbReference type="GO" id="GO:0016020">
    <property type="term" value="C:membrane"/>
    <property type="evidence" value="ECO:0007669"/>
    <property type="project" value="UniProtKB-SubCell"/>
</dbReference>
<dbReference type="PANTHER" id="PTHR35789:SF1">
    <property type="entry name" value="SPORE GERMINATION PROTEIN B3"/>
    <property type="match status" value="1"/>
</dbReference>
<organism evidence="10 11">
    <name type="scientific">Paenibacillus donghaensis</name>
    <dbReference type="NCBI Taxonomy" id="414771"/>
    <lineage>
        <taxon>Bacteria</taxon>
        <taxon>Bacillati</taxon>
        <taxon>Bacillota</taxon>
        <taxon>Bacilli</taxon>
        <taxon>Bacillales</taxon>
        <taxon>Paenibacillaceae</taxon>
        <taxon>Paenibacillus</taxon>
    </lineage>
</organism>
<dbReference type="Proteomes" id="UP000249890">
    <property type="component" value="Chromosome"/>
</dbReference>
<accession>A0A2Z2KMC6</accession>
<feature type="domain" description="Spore germination GerAC-like C-terminal" evidence="8">
    <location>
        <begin position="213"/>
        <end position="380"/>
    </location>
</feature>
<dbReference type="Pfam" id="PF05504">
    <property type="entry name" value="Spore_GerAC"/>
    <property type="match status" value="1"/>
</dbReference>
<proteinExistence type="inferred from homology"/>
<evidence type="ECO:0000256" key="3">
    <source>
        <dbReference type="ARBA" id="ARBA00022544"/>
    </source>
</evidence>
<dbReference type="NCBIfam" id="TIGR02887">
    <property type="entry name" value="spore_ger_x_C"/>
    <property type="match status" value="1"/>
</dbReference>
<dbReference type="PANTHER" id="PTHR35789">
    <property type="entry name" value="SPORE GERMINATION PROTEIN B3"/>
    <property type="match status" value="1"/>
</dbReference>
<dbReference type="GO" id="GO:0009847">
    <property type="term" value="P:spore germination"/>
    <property type="evidence" value="ECO:0007669"/>
    <property type="project" value="InterPro"/>
</dbReference>
<comment type="similarity">
    <text evidence="2">Belongs to the GerABKC lipoprotein family.</text>
</comment>
<dbReference type="EMBL" id="CP021780">
    <property type="protein sequence ID" value="ASA23679.1"/>
    <property type="molecule type" value="Genomic_DNA"/>
</dbReference>
<dbReference type="Gene3D" id="3.30.300.210">
    <property type="entry name" value="Nutrient germinant receptor protein C, domain 3"/>
    <property type="match status" value="1"/>
</dbReference>
<evidence type="ECO:0000256" key="6">
    <source>
        <dbReference type="ARBA" id="ARBA00023139"/>
    </source>
</evidence>
<keyword evidence="4" id="KW-0732">Signal</keyword>
<dbReference type="Gene3D" id="6.20.190.10">
    <property type="entry name" value="Nutrient germinant receptor protein C, domain 1"/>
    <property type="match status" value="1"/>
</dbReference>
<sequence>MTRALMACRCLIILVFLGLMTGCWDRKEMDDLALVMASGLDITDDGQLEITLQIALPTGIPSAVQAGGSGKKSVIVISAKGSNASEATGRLQQQLSRVIYFGHRGVIVIGEECARHGLNQVLDTYTRLPESRYNGYVVTAYGSTAKEILNEPYQLELIPGIGINKIQSSKVSFAVKMDEFLNALSSQGRSPVTAAIRIIHQGTDRETFSIDRAAVYQGNKLSGFLAPAELKLLRWWMGGTQQMRFTLQLEPEDEQYKGTIGVELMQSGKKIHTSVRNEIPEVWVNFHAAVRVIDNDTSLDFSRSNNMRLLETELSKQIQTEIQSMLAHVQKKLKSDIFGIGEEIHIEHPYVWKKIRNKWTDIYPVVPVTADVNIKIKRMGKTQAPAHLRKTD</sequence>
<reference evidence="10 11" key="1">
    <citation type="submission" date="2017-06" db="EMBL/GenBank/DDBJ databases">
        <title>Complete genome sequence of Paenibacillus donghaensis KCTC 13049T isolated from East Sea sediment, South Korea.</title>
        <authorList>
            <person name="Jung B.K."/>
            <person name="Hong S.-J."/>
            <person name="Shin J.-H."/>
        </authorList>
    </citation>
    <scope>NUCLEOTIDE SEQUENCE [LARGE SCALE GENOMIC DNA]</scope>
    <source>
        <strain evidence="10 11">KCTC 13049</strain>
    </source>
</reference>
<evidence type="ECO:0000256" key="4">
    <source>
        <dbReference type="ARBA" id="ARBA00022729"/>
    </source>
</evidence>
<dbReference type="InterPro" id="IPR046953">
    <property type="entry name" value="Spore_GerAC-like_C"/>
</dbReference>
<dbReference type="RefSeq" id="WP_087917666.1">
    <property type="nucleotide sequence ID" value="NZ_CP021780.1"/>
</dbReference>
<dbReference type="OrthoDB" id="9816067at2"/>